<accession>A0A1Q9EP82</accession>
<gene>
    <name evidence="3" type="ORF">AK812_SmicGene7167</name>
</gene>
<feature type="compositionally biased region" description="Acidic residues" evidence="1">
    <location>
        <begin position="517"/>
        <end position="526"/>
    </location>
</feature>
<keyword evidence="4" id="KW-1185">Reference proteome</keyword>
<feature type="signal peptide" evidence="2">
    <location>
        <begin position="1"/>
        <end position="22"/>
    </location>
</feature>
<dbReference type="AlphaFoldDB" id="A0A1Q9EP82"/>
<dbReference type="OrthoDB" id="2110229at2759"/>
<evidence type="ECO:0000256" key="2">
    <source>
        <dbReference type="SAM" id="SignalP"/>
    </source>
</evidence>
<feature type="chain" id="PRO_5012209543" evidence="2">
    <location>
        <begin position="23"/>
        <end position="560"/>
    </location>
</feature>
<evidence type="ECO:0000256" key="1">
    <source>
        <dbReference type="SAM" id="MobiDB-lite"/>
    </source>
</evidence>
<feature type="region of interest" description="Disordered" evidence="1">
    <location>
        <begin position="509"/>
        <end position="542"/>
    </location>
</feature>
<sequence>MDWRGLLAAGVAVRLLAQECDADAQSDEEQLVNVEETSENDPARSQEIESKEIIKCKEAGSSQRWTNSFSLSLAGSSEYDDSHGGGGLNRVISRPSDIYYIKQPGISVLKRCAEAGDKGARKRHVDPQVEAEGSDAATALRDQLLLLGTVRRKVMGLIRGTSLYARQSVVSKIATIIHTKCGSFFIMPNPKYHTEVDARKGLLSKDAGKFRFVAWWIHPGFVQTIKHWFQKLESEERRTLGTRLQGTGEEVQPGAAPTTIPAGGLGMRGDARGRGSSDFTPAGPTGEKSREGNPNTGILNVDGNFLNGPYDDPSVVSMENFDQAEIWQQLPSTMDLGRFKAYKPELHFSEEFMGSPGDFRFSDVPKPENYLHTYRDLYTKDHVIMLQQLMEGTMRFLRSLFDESFIKNWELNAGFHYPVRTQYATLHMHVRVNSGPFCREDGRGMDAQKLMEILRADRTIFERDDQTMKYQVTENAKVCLLAAAQEYEAANDSPHPCHQISPNMFELGNHAMPTIHDDEDEDEEQGPQERSEWAEQQSGDMLDNLKSTACDIKVECAEPA</sequence>
<organism evidence="3 4">
    <name type="scientific">Symbiodinium microadriaticum</name>
    <name type="common">Dinoflagellate</name>
    <name type="synonym">Zooxanthella microadriatica</name>
    <dbReference type="NCBI Taxonomy" id="2951"/>
    <lineage>
        <taxon>Eukaryota</taxon>
        <taxon>Sar</taxon>
        <taxon>Alveolata</taxon>
        <taxon>Dinophyceae</taxon>
        <taxon>Suessiales</taxon>
        <taxon>Symbiodiniaceae</taxon>
        <taxon>Symbiodinium</taxon>
    </lineage>
</organism>
<dbReference type="EMBL" id="LSRX01000101">
    <property type="protein sequence ID" value="OLQ09230.1"/>
    <property type="molecule type" value="Genomic_DNA"/>
</dbReference>
<evidence type="ECO:0000313" key="3">
    <source>
        <dbReference type="EMBL" id="OLQ09230.1"/>
    </source>
</evidence>
<comment type="caution">
    <text evidence="3">The sequence shown here is derived from an EMBL/GenBank/DDBJ whole genome shotgun (WGS) entry which is preliminary data.</text>
</comment>
<reference evidence="3 4" key="1">
    <citation type="submission" date="2016-02" db="EMBL/GenBank/DDBJ databases">
        <title>Genome analysis of coral dinoflagellate symbionts highlights evolutionary adaptations to a symbiotic lifestyle.</title>
        <authorList>
            <person name="Aranda M."/>
            <person name="Li Y."/>
            <person name="Liew Y.J."/>
            <person name="Baumgarten S."/>
            <person name="Simakov O."/>
            <person name="Wilson M."/>
            <person name="Piel J."/>
            <person name="Ashoor H."/>
            <person name="Bougouffa S."/>
            <person name="Bajic V.B."/>
            <person name="Ryu T."/>
            <person name="Ravasi T."/>
            <person name="Bayer T."/>
            <person name="Micklem G."/>
            <person name="Kim H."/>
            <person name="Bhak J."/>
            <person name="Lajeunesse T.C."/>
            <person name="Voolstra C.R."/>
        </authorList>
    </citation>
    <scope>NUCLEOTIDE SEQUENCE [LARGE SCALE GENOMIC DNA]</scope>
    <source>
        <strain evidence="3 4">CCMP2467</strain>
    </source>
</reference>
<name>A0A1Q9EP82_SYMMI</name>
<feature type="region of interest" description="Disordered" evidence="1">
    <location>
        <begin position="29"/>
        <end position="49"/>
    </location>
</feature>
<feature type="region of interest" description="Disordered" evidence="1">
    <location>
        <begin position="245"/>
        <end position="296"/>
    </location>
</feature>
<evidence type="ECO:0000313" key="4">
    <source>
        <dbReference type="Proteomes" id="UP000186817"/>
    </source>
</evidence>
<proteinExistence type="predicted"/>
<dbReference type="Proteomes" id="UP000186817">
    <property type="component" value="Unassembled WGS sequence"/>
</dbReference>
<keyword evidence="2" id="KW-0732">Signal</keyword>
<protein>
    <submittedName>
        <fullName evidence="3">Uncharacterized protein</fullName>
    </submittedName>
</protein>